<dbReference type="PANTHER" id="PTHR11986">
    <property type="entry name" value="AMINOTRANSFERASE CLASS III"/>
    <property type="match status" value="1"/>
</dbReference>
<accession>A0A0U5JEY2</accession>
<evidence type="ECO:0000313" key="6">
    <source>
        <dbReference type="EMBL" id="CUI17154.1"/>
    </source>
</evidence>
<dbReference type="RefSeq" id="WP_059061300.1">
    <property type="nucleotide sequence ID" value="NZ_LN879502.1"/>
</dbReference>
<evidence type="ECO:0000256" key="3">
    <source>
        <dbReference type="ARBA" id="ARBA00022679"/>
    </source>
</evidence>
<dbReference type="GO" id="GO:0008483">
    <property type="term" value="F:transaminase activity"/>
    <property type="evidence" value="ECO:0007669"/>
    <property type="project" value="UniProtKB-KW"/>
</dbReference>
<evidence type="ECO:0000256" key="5">
    <source>
        <dbReference type="RuleBase" id="RU003560"/>
    </source>
</evidence>
<dbReference type="GO" id="GO:0042802">
    <property type="term" value="F:identical protein binding"/>
    <property type="evidence" value="ECO:0007669"/>
    <property type="project" value="TreeGrafter"/>
</dbReference>
<dbReference type="InterPro" id="IPR005814">
    <property type="entry name" value="Aminotrans_3"/>
</dbReference>
<dbReference type="KEGG" id="pnl:PNK_1544"/>
<gene>
    <name evidence="6" type="ORF">PNK_1544</name>
</gene>
<comment type="similarity">
    <text evidence="5">Belongs to the class-III pyridoxal-phosphate-dependent aminotransferase family.</text>
</comment>
<proteinExistence type="inferred from homology"/>
<evidence type="ECO:0000256" key="4">
    <source>
        <dbReference type="ARBA" id="ARBA00022898"/>
    </source>
</evidence>
<dbReference type="PANTHER" id="PTHR11986:SF79">
    <property type="entry name" value="ACETYLORNITHINE AMINOTRANSFERASE, MITOCHONDRIAL"/>
    <property type="match status" value="1"/>
</dbReference>
<dbReference type="Proteomes" id="UP000069902">
    <property type="component" value="Chromosome cPNK"/>
</dbReference>
<name>A0A0U5JEY2_9BACT</name>
<sequence length="464" mass="51721">MAEKPKLASQLFKNDPRIDEAKRLVLEALKDHQASLTQIRPPQKEAAQNYKDMLDAFNELRGAPLYFPYLGSGFGKGALVELLDGSVKYDMISGIGPHYWGHSHPDIITVAIEAALNDTVMQGHLQQGTEAFQFSKILVEASGMDHCFLSSSGAMANENALKLAFQKKFPANRVLAFEKCFMGRTTTLSQVTDKPSFREGLPQSIAVDYVPFYREEEPEESTKQAVQTLRRHLARYPKQHAVMCFELVQGEGGFHCGTTHFFKALMTVLKEHDITIFVDEVQTFGRTTQLFAYRHFELEEFVDLVSIGKLSQVCATLFKSNFKPKAGLLSQTFTSSTVAMQVGLAIVDHLLTGRYFGPDGKIAHIHTLFVEGFERLQKTYPGSVQGPYGIGSMLAFTPFDGNIQRVTQFIQDLFQAGVISFIAGSNPARVRFLIPVGAITVKDIEHVMDIIEAVIKMNRDARIP</sequence>
<evidence type="ECO:0000256" key="1">
    <source>
        <dbReference type="ARBA" id="ARBA00001933"/>
    </source>
</evidence>
<keyword evidence="3" id="KW-0808">Transferase</keyword>
<dbReference type="InterPro" id="IPR015424">
    <property type="entry name" value="PyrdxlP-dep_Trfase"/>
</dbReference>
<dbReference type="GO" id="GO:0030170">
    <property type="term" value="F:pyridoxal phosphate binding"/>
    <property type="evidence" value="ECO:0007669"/>
    <property type="project" value="InterPro"/>
</dbReference>
<protein>
    <recommendedName>
        <fullName evidence="8">Acetylornithine aminotransferase</fullName>
    </recommendedName>
</protein>
<dbReference type="SUPFAM" id="SSF53383">
    <property type="entry name" value="PLP-dependent transferases"/>
    <property type="match status" value="1"/>
</dbReference>
<dbReference type="STRING" id="389348.PNK_1544"/>
<dbReference type="PATRIC" id="fig|389348.3.peg.1731"/>
<organism evidence="6 7">
    <name type="scientific">Candidatus Protochlamydia naegleriophila</name>
    <dbReference type="NCBI Taxonomy" id="389348"/>
    <lineage>
        <taxon>Bacteria</taxon>
        <taxon>Pseudomonadati</taxon>
        <taxon>Chlamydiota</taxon>
        <taxon>Chlamydiia</taxon>
        <taxon>Parachlamydiales</taxon>
        <taxon>Parachlamydiaceae</taxon>
        <taxon>Candidatus Protochlamydia</taxon>
    </lineage>
</organism>
<dbReference type="Gene3D" id="3.90.1150.10">
    <property type="entry name" value="Aspartate Aminotransferase, domain 1"/>
    <property type="match status" value="1"/>
</dbReference>
<dbReference type="PIRSF" id="PIRSF000521">
    <property type="entry name" value="Transaminase_4ab_Lys_Orn"/>
    <property type="match status" value="1"/>
</dbReference>
<dbReference type="InParanoid" id="A0A0U5JEY2"/>
<keyword evidence="2" id="KW-0032">Aminotransferase</keyword>
<dbReference type="Pfam" id="PF00202">
    <property type="entry name" value="Aminotran_3"/>
    <property type="match status" value="1"/>
</dbReference>
<keyword evidence="4 5" id="KW-0663">Pyridoxal phosphate</keyword>
<dbReference type="InterPro" id="IPR015422">
    <property type="entry name" value="PyrdxlP-dep_Trfase_small"/>
</dbReference>
<evidence type="ECO:0008006" key="8">
    <source>
        <dbReference type="Google" id="ProtNLM"/>
    </source>
</evidence>
<dbReference type="InterPro" id="IPR015421">
    <property type="entry name" value="PyrdxlP-dep_Trfase_major"/>
</dbReference>
<comment type="cofactor">
    <cofactor evidence="1">
        <name>pyridoxal 5'-phosphate</name>
        <dbReference type="ChEBI" id="CHEBI:597326"/>
    </cofactor>
</comment>
<keyword evidence="7" id="KW-1185">Reference proteome</keyword>
<dbReference type="Gene3D" id="3.40.640.10">
    <property type="entry name" value="Type I PLP-dependent aspartate aminotransferase-like (Major domain)"/>
    <property type="match status" value="1"/>
</dbReference>
<dbReference type="AlphaFoldDB" id="A0A0U5JEY2"/>
<dbReference type="InterPro" id="IPR050103">
    <property type="entry name" value="Class-III_PLP-dep_AT"/>
</dbReference>
<evidence type="ECO:0000256" key="2">
    <source>
        <dbReference type="ARBA" id="ARBA00022576"/>
    </source>
</evidence>
<reference evidence="7" key="1">
    <citation type="submission" date="2015-09" db="EMBL/GenBank/DDBJ databases">
        <authorList>
            <person name="Bertelli C."/>
        </authorList>
    </citation>
    <scope>NUCLEOTIDE SEQUENCE [LARGE SCALE GENOMIC DNA]</scope>
    <source>
        <strain evidence="7">KNic</strain>
    </source>
</reference>
<dbReference type="EMBL" id="LN879502">
    <property type="protein sequence ID" value="CUI17154.1"/>
    <property type="molecule type" value="Genomic_DNA"/>
</dbReference>
<evidence type="ECO:0000313" key="7">
    <source>
        <dbReference type="Proteomes" id="UP000069902"/>
    </source>
</evidence>